<dbReference type="Proteomes" id="UP000435877">
    <property type="component" value="Unassembled WGS sequence"/>
</dbReference>
<dbReference type="Proteomes" id="UP000439591">
    <property type="component" value="Unassembled WGS sequence"/>
</dbReference>
<dbReference type="RefSeq" id="WP_159267875.1">
    <property type="nucleotide sequence ID" value="NZ_CACSIK010000001.1"/>
</dbReference>
<evidence type="ECO:0000313" key="4">
    <source>
        <dbReference type="Proteomes" id="UP000439591"/>
    </source>
</evidence>
<sequence>MQKVIYLLWSGTDELEFSETLRLKLVPNLLDCQGILGVQLNLVDQDVALGAKLRIVNSESVFNAMCSVYIDDVEVLPVIDAHVQSYSSHYHRYDVNEIERLPNTTSSAGFGLRTPGFSQVALLRCPQRLGYKAWLDYWQNIHTNIALETQSTFRYVQNIVNGVKQDGIASCHAIVEECFPIQAMTDQSVFYNAVDDISKQQSNMTKMIDSCAKFIDFDEIDVVLTSEYCFYNVSELNLSRR</sequence>
<gene>
    <name evidence="1" type="ORF">IHBHHGIJ_01264</name>
    <name evidence="2" type="ORF">KFEGEMFD_03004</name>
</gene>
<evidence type="ECO:0000313" key="2">
    <source>
        <dbReference type="EMBL" id="CAA0114452.1"/>
    </source>
</evidence>
<evidence type="ECO:0000313" key="3">
    <source>
        <dbReference type="Proteomes" id="UP000435877"/>
    </source>
</evidence>
<evidence type="ECO:0000313" key="1">
    <source>
        <dbReference type="EMBL" id="CAA0087274.1"/>
    </source>
</evidence>
<dbReference type="OrthoDB" id="9015064at2"/>
<dbReference type="EMBL" id="CACSIM010000005">
    <property type="protein sequence ID" value="CAA0114452.1"/>
    <property type="molecule type" value="Genomic_DNA"/>
</dbReference>
<protein>
    <submittedName>
        <fullName evidence="1">Uncharacterized protein</fullName>
    </submittedName>
</protein>
<keyword evidence="3" id="KW-1185">Reference proteome</keyword>
<proteinExistence type="predicted"/>
<dbReference type="AlphaFoldDB" id="A0A5S9NAS4"/>
<dbReference type="InterPro" id="IPR011008">
    <property type="entry name" value="Dimeric_a/b-barrel"/>
</dbReference>
<dbReference type="SUPFAM" id="SSF54909">
    <property type="entry name" value="Dimeric alpha+beta barrel"/>
    <property type="match status" value="1"/>
</dbReference>
<reference evidence="3 4" key="1">
    <citation type="submission" date="2019-11" db="EMBL/GenBank/DDBJ databases">
        <authorList>
            <person name="Holert J."/>
        </authorList>
    </citation>
    <scope>NUCLEOTIDE SEQUENCE [LARGE SCALE GENOMIC DNA]</scope>
    <source>
        <strain evidence="2">BC3_2A</strain>
        <strain evidence="1">SB11_1A</strain>
    </source>
</reference>
<dbReference type="EMBL" id="CACSIK010000001">
    <property type="protein sequence ID" value="CAA0087274.1"/>
    <property type="molecule type" value="Genomic_DNA"/>
</dbReference>
<accession>A0A5S9NAS4</accession>
<name>A0A5S9NAS4_9GAMM</name>
<organism evidence="1 3">
    <name type="scientific">Zhongshania aliphaticivorans</name>
    <dbReference type="NCBI Taxonomy" id="1470434"/>
    <lineage>
        <taxon>Bacteria</taxon>
        <taxon>Pseudomonadati</taxon>
        <taxon>Pseudomonadota</taxon>
        <taxon>Gammaproteobacteria</taxon>
        <taxon>Cellvibrionales</taxon>
        <taxon>Spongiibacteraceae</taxon>
        <taxon>Zhongshania</taxon>
    </lineage>
</organism>